<protein>
    <submittedName>
        <fullName evidence="1">Uncharacterized protein</fullName>
    </submittedName>
</protein>
<dbReference type="AlphaFoldDB" id="X1F8T2"/>
<gene>
    <name evidence="1" type="ORF">S03H2_10199</name>
</gene>
<dbReference type="EMBL" id="BARU01005260">
    <property type="protein sequence ID" value="GAH28950.1"/>
    <property type="molecule type" value="Genomic_DNA"/>
</dbReference>
<sequence>MSKITLKMKRNWDHWATVEDLANKFDLSKRRVQQIIASNIDVIEKAVLVQGRYFGSNLFELNSIPIYRRVIE</sequence>
<comment type="caution">
    <text evidence="1">The sequence shown here is derived from an EMBL/GenBank/DDBJ whole genome shotgun (WGS) entry which is preliminary data.</text>
</comment>
<evidence type="ECO:0000313" key="1">
    <source>
        <dbReference type="EMBL" id="GAH28950.1"/>
    </source>
</evidence>
<name>X1F8T2_9ZZZZ</name>
<reference evidence="1" key="1">
    <citation type="journal article" date="2014" name="Front. Microbiol.">
        <title>High frequency of phylogenetically diverse reductive dehalogenase-homologous genes in deep subseafloor sedimentary metagenomes.</title>
        <authorList>
            <person name="Kawai M."/>
            <person name="Futagami T."/>
            <person name="Toyoda A."/>
            <person name="Takaki Y."/>
            <person name="Nishi S."/>
            <person name="Hori S."/>
            <person name="Arai W."/>
            <person name="Tsubouchi T."/>
            <person name="Morono Y."/>
            <person name="Uchiyama I."/>
            <person name="Ito T."/>
            <person name="Fujiyama A."/>
            <person name="Inagaki F."/>
            <person name="Takami H."/>
        </authorList>
    </citation>
    <scope>NUCLEOTIDE SEQUENCE</scope>
    <source>
        <strain evidence="1">Expedition CK06-06</strain>
    </source>
</reference>
<accession>X1F8T2</accession>
<organism evidence="1">
    <name type="scientific">marine sediment metagenome</name>
    <dbReference type="NCBI Taxonomy" id="412755"/>
    <lineage>
        <taxon>unclassified sequences</taxon>
        <taxon>metagenomes</taxon>
        <taxon>ecological metagenomes</taxon>
    </lineage>
</organism>
<proteinExistence type="predicted"/>